<dbReference type="EMBL" id="HG994590">
    <property type="protein sequence ID" value="CAF2807165.1"/>
    <property type="molecule type" value="Genomic_DNA"/>
</dbReference>
<dbReference type="OrthoDB" id="26681at2759"/>
<name>A0A7R8CFI9_LEPSM</name>
<evidence type="ECO:0000313" key="2">
    <source>
        <dbReference type="Proteomes" id="UP000675881"/>
    </source>
</evidence>
<gene>
    <name evidence="1" type="ORF">LSAA_2877</name>
</gene>
<dbReference type="Proteomes" id="UP000675881">
    <property type="component" value="Chromosome 11"/>
</dbReference>
<keyword evidence="2" id="KW-1185">Reference proteome</keyword>
<dbReference type="AlphaFoldDB" id="A0A7R8CFI9"/>
<protein>
    <submittedName>
        <fullName evidence="1">(salmon louse) hypothetical protein</fullName>
    </submittedName>
</protein>
<proteinExistence type="predicted"/>
<reference evidence="1" key="1">
    <citation type="submission" date="2021-02" db="EMBL/GenBank/DDBJ databases">
        <authorList>
            <person name="Bekaert M."/>
        </authorList>
    </citation>
    <scope>NUCLEOTIDE SEQUENCE</scope>
    <source>
        <strain evidence="1">IoA-00</strain>
    </source>
</reference>
<evidence type="ECO:0000313" key="1">
    <source>
        <dbReference type="EMBL" id="CAF2807165.1"/>
    </source>
</evidence>
<organism evidence="1 2">
    <name type="scientific">Lepeophtheirus salmonis</name>
    <name type="common">Salmon louse</name>
    <name type="synonym">Caligus salmonis</name>
    <dbReference type="NCBI Taxonomy" id="72036"/>
    <lineage>
        <taxon>Eukaryota</taxon>
        <taxon>Metazoa</taxon>
        <taxon>Ecdysozoa</taxon>
        <taxon>Arthropoda</taxon>
        <taxon>Crustacea</taxon>
        <taxon>Multicrustacea</taxon>
        <taxon>Hexanauplia</taxon>
        <taxon>Copepoda</taxon>
        <taxon>Siphonostomatoida</taxon>
        <taxon>Caligidae</taxon>
        <taxon>Lepeophtheirus</taxon>
    </lineage>
</organism>
<accession>A0A7R8CFI9</accession>
<sequence>MRNSNRCPSSSYSSKCSFQAKRLFSTLSDRVSDVSSPWILLLRLLQRVCRRRKKVPAQSGRSTKVMGILIWSKHSNGLDYFLMRSYEEGVTHARPEVVEDLVQDDYGEYSYFWEQLEGRYVIVSNAHGFAELLINLLEYLIEKKTLQERRSSVEEADLAKRKTKIPKVDFYDVLALWGTLTPSIVRLSTKMIHLKVKVPLSIQRSHIRSDSKIDFVIHQSPPPKMSQKTHNSKYINILSKAYDDDSESTLQESFLLHSSKISYIPQNPLDFDYFDMVLRSSDESLYV</sequence>